<gene>
    <name evidence="2" type="ORF">HUK84_05580</name>
</gene>
<dbReference type="AlphaFoldDB" id="A0A7Y7IUQ6"/>
<organism evidence="2 3">
    <name type="scientific">Nguyenibacter vanlangensis</name>
    <dbReference type="NCBI Taxonomy" id="1216886"/>
    <lineage>
        <taxon>Bacteria</taxon>
        <taxon>Pseudomonadati</taxon>
        <taxon>Pseudomonadota</taxon>
        <taxon>Alphaproteobacteria</taxon>
        <taxon>Acetobacterales</taxon>
        <taxon>Acetobacteraceae</taxon>
        <taxon>Nguyenibacter</taxon>
    </lineage>
</organism>
<dbReference type="EMBL" id="JABXXP010000057">
    <property type="protein sequence ID" value="NVN10622.1"/>
    <property type="molecule type" value="Genomic_DNA"/>
</dbReference>
<feature type="region of interest" description="Disordered" evidence="1">
    <location>
        <begin position="1"/>
        <end position="21"/>
    </location>
</feature>
<comment type="caution">
    <text evidence="2">The sequence shown here is derived from an EMBL/GenBank/DDBJ whole genome shotgun (WGS) entry which is preliminary data.</text>
</comment>
<feature type="compositionally biased region" description="Polar residues" evidence="1">
    <location>
        <begin position="1"/>
        <end position="12"/>
    </location>
</feature>
<evidence type="ECO:0000313" key="3">
    <source>
        <dbReference type="Proteomes" id="UP000534870"/>
    </source>
</evidence>
<accession>A0A7Y7IUQ6</accession>
<sequence>MNFENSCSNLGMRNQAPLPEKSTATISPHCLEFASKWEKTDFAPFRPAHMRRQGPIFNGHEPSRRIKAAFRPPTSRRRYRASGSAGTMVPRTKFQRQKIVRGFLIRLPDDAMVRPSIRLASPYG</sequence>
<dbReference type="Proteomes" id="UP000534870">
    <property type="component" value="Unassembled WGS sequence"/>
</dbReference>
<dbReference type="RefSeq" id="WP_176639389.1">
    <property type="nucleotide sequence ID" value="NZ_JABXXP010000057.1"/>
</dbReference>
<protein>
    <submittedName>
        <fullName evidence="2">Uncharacterized protein</fullName>
    </submittedName>
</protein>
<evidence type="ECO:0000256" key="1">
    <source>
        <dbReference type="SAM" id="MobiDB-lite"/>
    </source>
</evidence>
<name>A0A7Y7IUQ6_9PROT</name>
<proteinExistence type="predicted"/>
<reference evidence="2 3" key="1">
    <citation type="submission" date="2020-06" db="EMBL/GenBank/DDBJ databases">
        <title>Description of novel acetic acid bacteria.</title>
        <authorList>
            <person name="Sombolestani A."/>
        </authorList>
    </citation>
    <scope>NUCLEOTIDE SEQUENCE [LARGE SCALE GENOMIC DNA]</scope>
    <source>
        <strain evidence="2 3">LMG 31431</strain>
    </source>
</reference>
<evidence type="ECO:0000313" key="2">
    <source>
        <dbReference type="EMBL" id="NVN10622.1"/>
    </source>
</evidence>